<evidence type="ECO:0000259" key="4">
    <source>
        <dbReference type="PROSITE" id="PS51015"/>
    </source>
</evidence>
<dbReference type="Gene3D" id="2.30.280.10">
    <property type="entry name" value="SRA-YDG"/>
    <property type="match status" value="1"/>
</dbReference>
<proteinExistence type="predicted"/>
<dbReference type="STRING" id="183478.A0A364N5C2"/>
<dbReference type="EMBL" id="QGDH01000051">
    <property type="protein sequence ID" value="RAR12203.1"/>
    <property type="molecule type" value="Genomic_DNA"/>
</dbReference>
<dbReference type="GO" id="GO:0044027">
    <property type="term" value="P:negative regulation of gene expression via chromosomal CpG island methylation"/>
    <property type="evidence" value="ECO:0007669"/>
    <property type="project" value="TreeGrafter"/>
</dbReference>
<dbReference type="GO" id="GO:0061630">
    <property type="term" value="F:ubiquitin protein ligase activity"/>
    <property type="evidence" value="ECO:0007669"/>
    <property type="project" value="TreeGrafter"/>
</dbReference>
<feature type="compositionally biased region" description="Basic and acidic residues" evidence="3">
    <location>
        <begin position="123"/>
        <end position="157"/>
    </location>
</feature>
<accession>A0A364N5C2</accession>
<sequence length="516" mass="57532">MVGTALHGQIDSLRPPAWMLRARHAAKASGINPEEAFSKRMRDAKAQTEAGSEDHEKSMQKLGGKMAELRAKHDLNPFKNFQQPNMGEDSGTAEQGQAAGANSVVVTPKDITRPPKNNKRKSAAKEAEYRATKKGKVLKEHAKQITKKADQASKGEPARAVPSTPNTSDPMNAEIELPGTLYVPESGTQRYPTAAALPQWYTAIKPSSAIIKTLSMKRPPELTALDALKALITQCEEASKRQSELHNLWDKLRDSVHKAEITLNVTPHILRKANMLLPQVGLPRIFKDDANFPPDLKADAYQLYLRWYKNDLTQDILRGIITKKANNRTSDSISDIYRAAFPSSAKYYGQGALVLGQWWPTQLCTVRDGAHGAAQGGIFGEKDHGAYSIVLSGGSGYNDKDDGDRIQYSGTEGKNGVASENTTHLLTSHKRKNEVRVIRSSQLNKKNQYRPERGLRYDGLYRVVAFEVTDREKAMHRFTLQRCEGQEEIRSRGKARRPTEYEVREYEGLKEKGAWV</sequence>
<protein>
    <submittedName>
        <fullName evidence="5">Sra-ydg domain-containing protein</fullName>
    </submittedName>
</protein>
<dbReference type="InterPro" id="IPR003105">
    <property type="entry name" value="SRA_YDG"/>
</dbReference>
<dbReference type="InterPro" id="IPR036987">
    <property type="entry name" value="SRA-YDG_sf"/>
</dbReference>
<organism evidence="5 6">
    <name type="scientific">Stemphylium lycopersici</name>
    <name type="common">Tomato gray leaf spot disease fungus</name>
    <name type="synonym">Thyrospora lycopersici</name>
    <dbReference type="NCBI Taxonomy" id="183478"/>
    <lineage>
        <taxon>Eukaryota</taxon>
        <taxon>Fungi</taxon>
        <taxon>Dikarya</taxon>
        <taxon>Ascomycota</taxon>
        <taxon>Pezizomycotina</taxon>
        <taxon>Dothideomycetes</taxon>
        <taxon>Pleosporomycetidae</taxon>
        <taxon>Pleosporales</taxon>
        <taxon>Pleosporineae</taxon>
        <taxon>Pleosporaceae</taxon>
        <taxon>Stemphylium</taxon>
    </lineage>
</organism>
<dbReference type="InterPro" id="IPR045134">
    <property type="entry name" value="UHRF1/2-like"/>
</dbReference>
<reference evidence="6" key="1">
    <citation type="submission" date="2018-05" db="EMBL/GenBank/DDBJ databases">
        <title>Draft genome sequence of Stemphylium lycopersici strain CIDEFI 213.</title>
        <authorList>
            <person name="Medina R."/>
            <person name="Franco M.E.E."/>
            <person name="Lucentini C.G."/>
            <person name="Saparrat M.C.N."/>
            <person name="Balatti P.A."/>
        </authorList>
    </citation>
    <scope>NUCLEOTIDE SEQUENCE [LARGE SCALE GENOMIC DNA]</scope>
    <source>
        <strain evidence="6">CIDEFI 213</strain>
    </source>
</reference>
<evidence type="ECO:0000313" key="6">
    <source>
        <dbReference type="Proteomes" id="UP000249619"/>
    </source>
</evidence>
<feature type="compositionally biased region" description="Basic and acidic residues" evidence="3">
    <location>
        <begin position="36"/>
        <end position="59"/>
    </location>
</feature>
<feature type="region of interest" description="Disordered" evidence="3">
    <location>
        <begin position="108"/>
        <end position="174"/>
    </location>
</feature>
<feature type="region of interest" description="Disordered" evidence="3">
    <location>
        <begin position="34"/>
        <end position="61"/>
    </location>
</feature>
<dbReference type="AlphaFoldDB" id="A0A364N5C2"/>
<dbReference type="InterPro" id="IPR015947">
    <property type="entry name" value="PUA-like_sf"/>
</dbReference>
<evidence type="ECO:0000256" key="2">
    <source>
        <dbReference type="PROSITE-ProRule" id="PRU00358"/>
    </source>
</evidence>
<name>A0A364N5C2_STELY</name>
<comment type="caution">
    <text evidence="5">The sequence shown here is derived from an EMBL/GenBank/DDBJ whole genome shotgun (WGS) entry which is preliminary data.</text>
</comment>
<comment type="subcellular location">
    <subcellularLocation>
        <location evidence="2">Nucleus</location>
    </subcellularLocation>
</comment>
<keyword evidence="6" id="KW-1185">Reference proteome</keyword>
<dbReference type="PANTHER" id="PTHR14140:SF27">
    <property type="entry name" value="OS04G0289800 PROTEIN"/>
    <property type="match status" value="1"/>
</dbReference>
<evidence type="ECO:0000256" key="1">
    <source>
        <dbReference type="ARBA" id="ARBA00023242"/>
    </source>
</evidence>
<gene>
    <name evidence="5" type="ORF">DDE83_004208</name>
</gene>
<feature type="domain" description="YDG" evidence="4">
    <location>
        <begin position="348"/>
        <end position="484"/>
    </location>
</feature>
<dbReference type="PANTHER" id="PTHR14140">
    <property type="entry name" value="E3 UBIQUITIN-PROTEIN LIGASE UHRF-RELATED"/>
    <property type="match status" value="1"/>
</dbReference>
<dbReference type="Proteomes" id="UP000249619">
    <property type="component" value="Unassembled WGS sequence"/>
</dbReference>
<evidence type="ECO:0000256" key="3">
    <source>
        <dbReference type="SAM" id="MobiDB-lite"/>
    </source>
</evidence>
<dbReference type="PROSITE" id="PS51015">
    <property type="entry name" value="YDG"/>
    <property type="match status" value="1"/>
</dbReference>
<dbReference type="SUPFAM" id="SSF88697">
    <property type="entry name" value="PUA domain-like"/>
    <property type="match status" value="1"/>
</dbReference>
<dbReference type="SMART" id="SM00466">
    <property type="entry name" value="SRA"/>
    <property type="match status" value="1"/>
</dbReference>
<dbReference type="Pfam" id="PF02182">
    <property type="entry name" value="SAD_SRA"/>
    <property type="match status" value="1"/>
</dbReference>
<keyword evidence="1 2" id="KW-0539">Nucleus</keyword>
<dbReference type="GO" id="GO:0005634">
    <property type="term" value="C:nucleus"/>
    <property type="evidence" value="ECO:0007669"/>
    <property type="project" value="UniProtKB-SubCell"/>
</dbReference>
<evidence type="ECO:0000313" key="5">
    <source>
        <dbReference type="EMBL" id="RAR12203.1"/>
    </source>
</evidence>
<dbReference type="GO" id="GO:0016567">
    <property type="term" value="P:protein ubiquitination"/>
    <property type="evidence" value="ECO:0007669"/>
    <property type="project" value="TreeGrafter"/>
</dbReference>